<name>A0A3N4I492_ASCIM</name>
<sequence length="194" mass="21536">MILSKYPSFIIAAMLVAANVSLASPFMLESREACPPAGTITPTLSKDGKVIICDHFYRSIPQEFVGKGCWKFVGDYGAPRIFESRDYGVQDQYYKDISEEVAKAIKCENIASGRLGKWARLGDDNDCKNTPVNARVKRVGADFFREHAARLRKAEKIGEYLQNINPHQDCRSMKADVGLCLKATVLPKECGPKA</sequence>
<organism evidence="2 3">
    <name type="scientific">Ascobolus immersus RN42</name>
    <dbReference type="NCBI Taxonomy" id="1160509"/>
    <lineage>
        <taxon>Eukaryota</taxon>
        <taxon>Fungi</taxon>
        <taxon>Dikarya</taxon>
        <taxon>Ascomycota</taxon>
        <taxon>Pezizomycotina</taxon>
        <taxon>Pezizomycetes</taxon>
        <taxon>Pezizales</taxon>
        <taxon>Ascobolaceae</taxon>
        <taxon>Ascobolus</taxon>
    </lineage>
</organism>
<protein>
    <submittedName>
        <fullName evidence="2">Uncharacterized protein</fullName>
    </submittedName>
</protein>
<keyword evidence="1" id="KW-0732">Signal</keyword>
<feature type="signal peptide" evidence="1">
    <location>
        <begin position="1"/>
        <end position="23"/>
    </location>
</feature>
<dbReference type="AlphaFoldDB" id="A0A3N4I492"/>
<evidence type="ECO:0000313" key="3">
    <source>
        <dbReference type="Proteomes" id="UP000275078"/>
    </source>
</evidence>
<dbReference type="EMBL" id="ML119704">
    <property type="protein sequence ID" value="RPA78991.1"/>
    <property type="molecule type" value="Genomic_DNA"/>
</dbReference>
<proteinExistence type="predicted"/>
<feature type="chain" id="PRO_5017983725" evidence="1">
    <location>
        <begin position="24"/>
        <end position="194"/>
    </location>
</feature>
<evidence type="ECO:0000313" key="2">
    <source>
        <dbReference type="EMBL" id="RPA78991.1"/>
    </source>
</evidence>
<keyword evidence="3" id="KW-1185">Reference proteome</keyword>
<reference evidence="2 3" key="1">
    <citation type="journal article" date="2018" name="Nat. Ecol. Evol.">
        <title>Pezizomycetes genomes reveal the molecular basis of ectomycorrhizal truffle lifestyle.</title>
        <authorList>
            <person name="Murat C."/>
            <person name="Payen T."/>
            <person name="Noel B."/>
            <person name="Kuo A."/>
            <person name="Morin E."/>
            <person name="Chen J."/>
            <person name="Kohler A."/>
            <person name="Krizsan K."/>
            <person name="Balestrini R."/>
            <person name="Da Silva C."/>
            <person name="Montanini B."/>
            <person name="Hainaut M."/>
            <person name="Levati E."/>
            <person name="Barry K.W."/>
            <person name="Belfiori B."/>
            <person name="Cichocki N."/>
            <person name="Clum A."/>
            <person name="Dockter R.B."/>
            <person name="Fauchery L."/>
            <person name="Guy J."/>
            <person name="Iotti M."/>
            <person name="Le Tacon F."/>
            <person name="Lindquist E.A."/>
            <person name="Lipzen A."/>
            <person name="Malagnac F."/>
            <person name="Mello A."/>
            <person name="Molinier V."/>
            <person name="Miyauchi S."/>
            <person name="Poulain J."/>
            <person name="Riccioni C."/>
            <person name="Rubini A."/>
            <person name="Sitrit Y."/>
            <person name="Splivallo R."/>
            <person name="Traeger S."/>
            <person name="Wang M."/>
            <person name="Zifcakova L."/>
            <person name="Wipf D."/>
            <person name="Zambonelli A."/>
            <person name="Paolocci F."/>
            <person name="Nowrousian M."/>
            <person name="Ottonello S."/>
            <person name="Baldrian P."/>
            <person name="Spatafora J.W."/>
            <person name="Henrissat B."/>
            <person name="Nagy L.G."/>
            <person name="Aury J.M."/>
            <person name="Wincker P."/>
            <person name="Grigoriev I.V."/>
            <person name="Bonfante P."/>
            <person name="Martin F.M."/>
        </authorList>
    </citation>
    <scope>NUCLEOTIDE SEQUENCE [LARGE SCALE GENOMIC DNA]</scope>
    <source>
        <strain evidence="2 3">RN42</strain>
    </source>
</reference>
<evidence type="ECO:0000256" key="1">
    <source>
        <dbReference type="SAM" id="SignalP"/>
    </source>
</evidence>
<accession>A0A3N4I492</accession>
<dbReference type="Proteomes" id="UP000275078">
    <property type="component" value="Unassembled WGS sequence"/>
</dbReference>
<gene>
    <name evidence="2" type="ORF">BJ508DRAFT_377936</name>
</gene>